<feature type="transmembrane region" description="Helical" evidence="1">
    <location>
        <begin position="40"/>
        <end position="63"/>
    </location>
</feature>
<gene>
    <name evidence="2" type="ORF">MELLADRAFT_71477</name>
</gene>
<organism evidence="3">
    <name type="scientific">Melampsora larici-populina (strain 98AG31 / pathotype 3-4-7)</name>
    <name type="common">Poplar leaf rust fungus</name>
    <dbReference type="NCBI Taxonomy" id="747676"/>
    <lineage>
        <taxon>Eukaryota</taxon>
        <taxon>Fungi</taxon>
        <taxon>Dikarya</taxon>
        <taxon>Basidiomycota</taxon>
        <taxon>Pucciniomycotina</taxon>
        <taxon>Pucciniomycetes</taxon>
        <taxon>Pucciniales</taxon>
        <taxon>Melampsoraceae</taxon>
        <taxon>Melampsora</taxon>
    </lineage>
</organism>
<keyword evidence="1" id="KW-0472">Membrane</keyword>
<dbReference type="EMBL" id="GL883101">
    <property type="protein sequence ID" value="EGG08140.1"/>
    <property type="molecule type" value="Genomic_DNA"/>
</dbReference>
<keyword evidence="3" id="KW-1185">Reference proteome</keyword>
<dbReference type="OrthoDB" id="10514010at2759"/>
<evidence type="ECO:0000256" key="1">
    <source>
        <dbReference type="SAM" id="Phobius"/>
    </source>
</evidence>
<dbReference type="Proteomes" id="UP000001072">
    <property type="component" value="Unassembled WGS sequence"/>
</dbReference>
<name>F4RH61_MELLP</name>
<keyword evidence="1" id="KW-0812">Transmembrane</keyword>
<accession>F4RH61</accession>
<dbReference type="GeneID" id="18931833"/>
<dbReference type="RefSeq" id="XP_007408338.1">
    <property type="nucleotide sequence ID" value="XM_007408276.1"/>
</dbReference>
<evidence type="ECO:0000313" key="3">
    <source>
        <dbReference type="Proteomes" id="UP000001072"/>
    </source>
</evidence>
<dbReference type="KEGG" id="mlr:MELLADRAFT_71477"/>
<proteinExistence type="predicted"/>
<feature type="transmembrane region" description="Helical" evidence="1">
    <location>
        <begin position="110"/>
        <end position="134"/>
    </location>
</feature>
<keyword evidence="1" id="KW-1133">Transmembrane helix</keyword>
<feature type="transmembrane region" description="Helical" evidence="1">
    <location>
        <begin position="6"/>
        <end position="28"/>
    </location>
</feature>
<feature type="transmembrane region" description="Helical" evidence="1">
    <location>
        <begin position="159"/>
        <end position="181"/>
    </location>
</feature>
<dbReference type="HOGENOM" id="CLU_894511_0_0_1"/>
<dbReference type="InParanoid" id="F4RH61"/>
<reference evidence="3" key="1">
    <citation type="journal article" date="2011" name="Proc. Natl. Acad. Sci. U.S.A.">
        <title>Obligate biotrophy features unraveled by the genomic analysis of rust fungi.</title>
        <authorList>
            <person name="Duplessis S."/>
            <person name="Cuomo C.A."/>
            <person name="Lin Y.-C."/>
            <person name="Aerts A."/>
            <person name="Tisserant E."/>
            <person name="Veneault-Fourrey C."/>
            <person name="Joly D.L."/>
            <person name="Hacquard S."/>
            <person name="Amselem J."/>
            <person name="Cantarel B.L."/>
            <person name="Chiu R."/>
            <person name="Coutinho P.M."/>
            <person name="Feau N."/>
            <person name="Field M."/>
            <person name="Frey P."/>
            <person name="Gelhaye E."/>
            <person name="Goldberg J."/>
            <person name="Grabherr M.G."/>
            <person name="Kodira C.D."/>
            <person name="Kohler A."/>
            <person name="Kuees U."/>
            <person name="Lindquist E.A."/>
            <person name="Lucas S.M."/>
            <person name="Mago R."/>
            <person name="Mauceli E."/>
            <person name="Morin E."/>
            <person name="Murat C."/>
            <person name="Pangilinan J.L."/>
            <person name="Park R."/>
            <person name="Pearson M."/>
            <person name="Quesneville H."/>
            <person name="Rouhier N."/>
            <person name="Sakthikumar S."/>
            <person name="Salamov A.A."/>
            <person name="Schmutz J."/>
            <person name="Selles B."/>
            <person name="Shapiro H."/>
            <person name="Tanguay P."/>
            <person name="Tuskan G.A."/>
            <person name="Henrissat B."/>
            <person name="Van de Peer Y."/>
            <person name="Rouze P."/>
            <person name="Ellis J.G."/>
            <person name="Dodds P.N."/>
            <person name="Schein J.E."/>
            <person name="Zhong S."/>
            <person name="Hamelin R.C."/>
            <person name="Grigoriev I.V."/>
            <person name="Szabo L.J."/>
            <person name="Martin F."/>
        </authorList>
    </citation>
    <scope>NUCLEOTIDE SEQUENCE [LARGE SCALE GENOMIC DNA]</scope>
    <source>
        <strain evidence="3">98AG31 / pathotype 3-4-7</strain>
    </source>
</reference>
<dbReference type="AlphaFoldDB" id="F4RH61"/>
<feature type="transmembrane region" description="Helical" evidence="1">
    <location>
        <begin position="243"/>
        <end position="265"/>
    </location>
</feature>
<evidence type="ECO:0000313" key="2">
    <source>
        <dbReference type="EMBL" id="EGG08140.1"/>
    </source>
</evidence>
<feature type="transmembrane region" description="Helical" evidence="1">
    <location>
        <begin position="83"/>
        <end position="103"/>
    </location>
</feature>
<feature type="transmembrane region" description="Helical" evidence="1">
    <location>
        <begin position="202"/>
        <end position="223"/>
    </location>
</feature>
<sequence length="311" mass="34761">MSTSTILGITVAEPVFLFISGYIFAKFAHFLHDVPNKQSSSIFACLLVILHAAQVFAEFGAAWCATSGVMGTKLNLGLNITQVFSVIVSVILVQIHYSTLVYFMIKRRTCWLVVASFLTIFMTSIFIGIIIFVITTKGRFDIATAIDSKNPVIRNLSRFFVLSYCGGNMLFDGSICFMISFHLIRSGCLDLGKRMRTVVRNLLLLTFRTFLLTTLLVVGLAVVTLTTILPQHPNPQLVKRIPLIWRSSTSIISRVYVLSFFSSFVGKSNRDIITYPSPQFLNSFKIEISQLTQSDGETTTNHYPQGPRLDI</sequence>
<protein>
    <submittedName>
        <fullName evidence="2">Uncharacterized protein</fullName>
    </submittedName>
</protein>
<dbReference type="VEuPathDB" id="FungiDB:MELLADRAFT_71477"/>